<dbReference type="EMBL" id="LHYI01000034">
    <property type="protein sequence ID" value="KXB08050.1"/>
    <property type="molecule type" value="Genomic_DNA"/>
</dbReference>
<evidence type="ECO:0000256" key="1">
    <source>
        <dbReference type="SAM" id="Phobius"/>
    </source>
</evidence>
<keyword evidence="1" id="KW-0472">Membrane</keyword>
<proteinExistence type="predicted"/>
<evidence type="ECO:0000313" key="3">
    <source>
        <dbReference type="Proteomes" id="UP000070633"/>
    </source>
</evidence>
<name>A0ABR5TJB7_9EURY</name>
<feature type="transmembrane region" description="Helical" evidence="1">
    <location>
        <begin position="570"/>
        <end position="590"/>
    </location>
</feature>
<organism evidence="2 3">
    <name type="scientific">candidate division MSBL1 archaeon SCGC-AAA382M17</name>
    <dbReference type="NCBI Taxonomy" id="1698284"/>
    <lineage>
        <taxon>Archaea</taxon>
        <taxon>Methanobacteriati</taxon>
        <taxon>Methanobacteriota</taxon>
        <taxon>candidate division MSBL1</taxon>
    </lineage>
</organism>
<feature type="transmembrane region" description="Helical" evidence="1">
    <location>
        <begin position="303"/>
        <end position="321"/>
    </location>
</feature>
<feature type="transmembrane region" description="Helical" evidence="1">
    <location>
        <begin position="75"/>
        <end position="95"/>
    </location>
</feature>
<feature type="transmembrane region" description="Helical" evidence="1">
    <location>
        <begin position="227"/>
        <end position="249"/>
    </location>
</feature>
<protein>
    <recommendedName>
        <fullName evidence="4">Type II secretion system protein GspF domain-containing protein</fullName>
    </recommendedName>
</protein>
<feature type="transmembrane region" description="Helical" evidence="1">
    <location>
        <begin position="46"/>
        <end position="68"/>
    </location>
</feature>
<accession>A0ABR5TJB7</accession>
<feature type="transmembrane region" description="Helical" evidence="1">
    <location>
        <begin position="255"/>
        <end position="276"/>
    </location>
</feature>
<comment type="caution">
    <text evidence="2">The sequence shown here is derived from an EMBL/GenBank/DDBJ whole genome shotgun (WGS) entry which is preliminary data.</text>
</comment>
<dbReference type="Proteomes" id="UP000070633">
    <property type="component" value="Unassembled WGS sequence"/>
</dbReference>
<keyword evidence="1" id="KW-0812">Transmembrane</keyword>
<keyword evidence="1" id="KW-1133">Transmembrane helix</keyword>
<keyword evidence="3" id="KW-1185">Reference proteome</keyword>
<evidence type="ECO:0000313" key="2">
    <source>
        <dbReference type="EMBL" id="KXB08050.1"/>
    </source>
</evidence>
<sequence>MNFLQIYTRLCRYAGRSEKIRGIQSPSEKLEENLEFLNLEVEGKDVISLTTLGGILGSGVVFIVMLLTWKFNLTIFLPVSSMPLPVLIYLSIGKYPEWKANNKRTKLLGGAPLLISYIAIALKINSNLERSVKFSAEHVNNPLGKDLRDELWKGLIRANREVKEVLSEFGKKWKNQGKELKQSIDLIKSSISEKNEDNRKEILDQALETSFLGITSRMESFAASLQLPTVVIYGIGVLLPLVLLAVLPVLSSTGINVTGTELFLVYCFFLPLIVYLTQKQTLAKRPAAFPAPDIPSEDNRGKAISISIIVAIVPLIFTAFFKIPNQIVVLIFLWSLSSGIAIFCYLSSAKTYRIREMNRSLEGEFCDSLTQLGNQLKSNIPAEKAFRRTAKTTKWSEISKILEKTSANIEIGGMNVQTALFDPKVGSLKDVHSPPIRNTFRMLKDLLNQSTHAAGEAITYSASHLKRLKKLETRIRRNLNEIVSSMKSVAVFFAPLITSVTIQLQQMLSRKTSGMPLFGSGVQISPSIFLGTLGFYVIILTMLLSSYAVEIEWGKDRLIKRMSIARALPTAMIVFTLGLFLGNQMLKFLVG</sequence>
<reference evidence="2 3" key="1">
    <citation type="journal article" date="2016" name="Sci. Rep.">
        <title>Metabolic traits of an uncultured archaeal lineage -MSBL1- from brine pools of the Red Sea.</title>
        <authorList>
            <person name="Mwirichia R."/>
            <person name="Alam I."/>
            <person name="Rashid M."/>
            <person name="Vinu M."/>
            <person name="Ba-Alawi W."/>
            <person name="Anthony Kamau A."/>
            <person name="Kamanda Ngugi D."/>
            <person name="Goker M."/>
            <person name="Klenk H.P."/>
            <person name="Bajic V."/>
            <person name="Stingl U."/>
        </authorList>
    </citation>
    <scope>NUCLEOTIDE SEQUENCE [LARGE SCALE GENOMIC DNA]</scope>
    <source>
        <strain evidence="2">SCGC-AAA382M17</strain>
    </source>
</reference>
<gene>
    <name evidence="2" type="ORF">AKJ55_01515</name>
</gene>
<feature type="transmembrane region" description="Helical" evidence="1">
    <location>
        <begin position="327"/>
        <end position="347"/>
    </location>
</feature>
<evidence type="ECO:0008006" key="4">
    <source>
        <dbReference type="Google" id="ProtNLM"/>
    </source>
</evidence>
<feature type="transmembrane region" description="Helical" evidence="1">
    <location>
        <begin position="489"/>
        <end position="508"/>
    </location>
</feature>
<feature type="transmembrane region" description="Helical" evidence="1">
    <location>
        <begin position="528"/>
        <end position="549"/>
    </location>
</feature>